<dbReference type="EMBL" id="NFZT01000001">
    <property type="protein sequence ID" value="OWV33467.1"/>
    <property type="molecule type" value="Genomic_DNA"/>
</dbReference>
<dbReference type="Pfam" id="PF01878">
    <property type="entry name" value="EVE"/>
    <property type="match status" value="1"/>
</dbReference>
<evidence type="ECO:0000259" key="1">
    <source>
        <dbReference type="Pfam" id="PF01878"/>
    </source>
</evidence>
<proteinExistence type="predicted"/>
<keyword evidence="3" id="KW-1185">Reference proteome</keyword>
<feature type="domain" description="EVE" evidence="1">
    <location>
        <begin position="3"/>
        <end position="130"/>
    </location>
</feature>
<sequence>MAKWLVKSEPFKWSWEEHKKKGVEPWDGVRSAQALNNMREMKRGDEVMFYHSNKGLEIVGICSVVKEFYDDPDDPKSGLVDLKAERDMPRPVTLKEIKADGRFDELALVRQSRLSVMPVPEKQWSQILELASRDPAS</sequence>
<comment type="caution">
    <text evidence="2">The sequence shown here is derived from an EMBL/GenBank/DDBJ whole genome shotgun (WGS) entry which is preliminary data.</text>
</comment>
<dbReference type="CDD" id="cd21133">
    <property type="entry name" value="EVE"/>
    <property type="match status" value="1"/>
</dbReference>
<protein>
    <submittedName>
        <fullName evidence="2">Ubiquinol-cytochrome C reductase</fullName>
    </submittedName>
</protein>
<evidence type="ECO:0000313" key="2">
    <source>
        <dbReference type="EMBL" id="OWV33467.1"/>
    </source>
</evidence>
<dbReference type="Gene3D" id="3.10.590.10">
    <property type="entry name" value="ph1033 like domains"/>
    <property type="match status" value="1"/>
</dbReference>
<dbReference type="PANTHER" id="PTHR14087">
    <property type="entry name" value="THYMOCYTE NUCLEAR PROTEIN 1"/>
    <property type="match status" value="1"/>
</dbReference>
<name>A0A219B550_9SPHN</name>
<evidence type="ECO:0000313" key="3">
    <source>
        <dbReference type="Proteomes" id="UP000198462"/>
    </source>
</evidence>
<accession>A0A219B550</accession>
<dbReference type="AlphaFoldDB" id="A0A219B550"/>
<dbReference type="InterPro" id="IPR052181">
    <property type="entry name" value="5hmC_binding"/>
</dbReference>
<dbReference type="RefSeq" id="WP_088712243.1">
    <property type="nucleotide sequence ID" value="NZ_NFZT01000001.1"/>
</dbReference>
<dbReference type="InterPro" id="IPR047197">
    <property type="entry name" value="THYN1-like_EVE"/>
</dbReference>
<reference evidence="3" key="1">
    <citation type="submission" date="2017-05" db="EMBL/GenBank/DDBJ databases">
        <authorList>
            <person name="Lin X."/>
        </authorList>
    </citation>
    <scope>NUCLEOTIDE SEQUENCE [LARGE SCALE GENOMIC DNA]</scope>
    <source>
        <strain evidence="3">JLT2012</strain>
    </source>
</reference>
<dbReference type="PANTHER" id="PTHR14087:SF8">
    <property type="entry name" value="OS03G0676100 PROTEIN"/>
    <property type="match status" value="1"/>
</dbReference>
<dbReference type="SUPFAM" id="SSF88697">
    <property type="entry name" value="PUA domain-like"/>
    <property type="match status" value="1"/>
</dbReference>
<dbReference type="OrthoDB" id="9791347at2"/>
<gene>
    <name evidence="2" type="ORF">B5C34_08340</name>
</gene>
<organism evidence="2 3">
    <name type="scientific">Pacificimonas flava</name>
    <dbReference type="NCBI Taxonomy" id="1234595"/>
    <lineage>
        <taxon>Bacteria</taxon>
        <taxon>Pseudomonadati</taxon>
        <taxon>Pseudomonadota</taxon>
        <taxon>Alphaproteobacteria</taxon>
        <taxon>Sphingomonadales</taxon>
        <taxon>Sphingosinicellaceae</taxon>
        <taxon>Pacificimonas</taxon>
    </lineage>
</organism>
<dbReference type="STRING" id="1234595.C725_2277"/>
<dbReference type="InterPro" id="IPR002740">
    <property type="entry name" value="EVE_domain"/>
</dbReference>
<dbReference type="Proteomes" id="UP000198462">
    <property type="component" value="Unassembled WGS sequence"/>
</dbReference>
<dbReference type="InterPro" id="IPR015947">
    <property type="entry name" value="PUA-like_sf"/>
</dbReference>